<name>A0A379F1P0_9BACT</name>
<keyword evidence="1" id="KW-0812">Transmembrane</keyword>
<reference evidence="2 3" key="1">
    <citation type="submission" date="2018-06" db="EMBL/GenBank/DDBJ databases">
        <authorList>
            <consortium name="Pathogen Informatics"/>
            <person name="Doyle S."/>
        </authorList>
    </citation>
    <scope>NUCLEOTIDE SEQUENCE [LARGE SCALE GENOMIC DNA]</scope>
    <source>
        <strain evidence="2 3">NCTC13043</strain>
    </source>
</reference>
<evidence type="ECO:0000256" key="1">
    <source>
        <dbReference type="SAM" id="Phobius"/>
    </source>
</evidence>
<organism evidence="2 3">
    <name type="scientific">Prevotella pallens</name>
    <dbReference type="NCBI Taxonomy" id="60133"/>
    <lineage>
        <taxon>Bacteria</taxon>
        <taxon>Pseudomonadati</taxon>
        <taxon>Bacteroidota</taxon>
        <taxon>Bacteroidia</taxon>
        <taxon>Bacteroidales</taxon>
        <taxon>Prevotellaceae</taxon>
        <taxon>Prevotella</taxon>
    </lineage>
</organism>
<proteinExistence type="predicted"/>
<dbReference type="EMBL" id="UGTP01000001">
    <property type="protein sequence ID" value="SUC12566.1"/>
    <property type="molecule type" value="Genomic_DNA"/>
</dbReference>
<accession>A0A379F1P0</accession>
<feature type="transmembrane region" description="Helical" evidence="1">
    <location>
        <begin position="48"/>
        <end position="72"/>
    </location>
</feature>
<keyword evidence="1" id="KW-0472">Membrane</keyword>
<dbReference type="Proteomes" id="UP000254235">
    <property type="component" value="Unassembled WGS sequence"/>
</dbReference>
<gene>
    <name evidence="2" type="ORF">NCTC13043_01173</name>
</gene>
<sequence>MLIKRCGYVYEKEKNIVRKLLHTRIVVFLEHYLPQNLLLNRLSIILDYFHRSLFIVHLPVGIFPVLSSLTLLTTIRNKTGNILNYQTKSIHILTTNKIDSL</sequence>
<keyword evidence="1" id="KW-1133">Transmembrane helix</keyword>
<dbReference type="AlphaFoldDB" id="A0A379F1P0"/>
<protein>
    <submittedName>
        <fullName evidence="2">Uncharacterized protein</fullName>
    </submittedName>
</protein>
<evidence type="ECO:0000313" key="2">
    <source>
        <dbReference type="EMBL" id="SUC12566.1"/>
    </source>
</evidence>
<evidence type="ECO:0000313" key="3">
    <source>
        <dbReference type="Proteomes" id="UP000254235"/>
    </source>
</evidence>